<reference evidence="2 3" key="1">
    <citation type="submission" date="2020-08" db="EMBL/GenBank/DDBJ databases">
        <title>A Genomic Blueprint of the Chicken Gut Microbiome.</title>
        <authorList>
            <person name="Gilroy R."/>
            <person name="Ravi A."/>
            <person name="Getino M."/>
            <person name="Pursley I."/>
            <person name="Horton D.L."/>
            <person name="Alikhan N.-F."/>
            <person name="Baker D."/>
            <person name="Gharbi K."/>
            <person name="Hall N."/>
            <person name="Watson M."/>
            <person name="Adriaenssens E.M."/>
            <person name="Foster-Nyarko E."/>
            <person name="Jarju S."/>
            <person name="Secka A."/>
            <person name="Antonio M."/>
            <person name="Oren A."/>
            <person name="Chaudhuri R."/>
            <person name="La Ragione R.M."/>
            <person name="Hildebrand F."/>
            <person name="Pallen M.J."/>
        </authorList>
    </citation>
    <scope>NUCLEOTIDE SEQUENCE [LARGE SCALE GENOMIC DNA]</scope>
    <source>
        <strain evidence="2 3">Sa4CUA7</strain>
    </source>
</reference>
<dbReference type="InterPro" id="IPR037401">
    <property type="entry name" value="SnoaL-like"/>
</dbReference>
<proteinExistence type="predicted"/>
<sequence length="119" mass="13666">MSRTRTWLDGYTAAWKSEHPDDVRALFTEDAEYWFRPDDAEPARGIDAILDVWPESEGADPRHNLSVLIENDQLGIISGSVDYPGDTSYVNLWEVHFAPDGRAKKFVEWFMPRQKPIAN</sequence>
<dbReference type="InterPro" id="IPR032710">
    <property type="entry name" value="NTF2-like_dom_sf"/>
</dbReference>
<keyword evidence="3" id="KW-1185">Reference proteome</keyword>
<gene>
    <name evidence="2" type="ORF">H9651_01200</name>
</gene>
<dbReference type="RefSeq" id="WP_191717276.1">
    <property type="nucleotide sequence ID" value="NZ_JACSQP010000001.1"/>
</dbReference>
<dbReference type="EMBL" id="JACSQP010000001">
    <property type="protein sequence ID" value="MBD7956253.1"/>
    <property type="molecule type" value="Genomic_DNA"/>
</dbReference>
<accession>A0ABR8RYF6</accession>
<feature type="domain" description="SnoaL-like" evidence="1">
    <location>
        <begin position="10"/>
        <end position="88"/>
    </location>
</feature>
<dbReference type="SUPFAM" id="SSF54427">
    <property type="entry name" value="NTF2-like"/>
    <property type="match status" value="1"/>
</dbReference>
<organism evidence="2 3">
    <name type="scientific">Microbacterium pullorum</name>
    <dbReference type="NCBI Taxonomy" id="2762236"/>
    <lineage>
        <taxon>Bacteria</taxon>
        <taxon>Bacillati</taxon>
        <taxon>Actinomycetota</taxon>
        <taxon>Actinomycetes</taxon>
        <taxon>Micrococcales</taxon>
        <taxon>Microbacteriaceae</taxon>
        <taxon>Microbacterium</taxon>
    </lineage>
</organism>
<evidence type="ECO:0000313" key="2">
    <source>
        <dbReference type="EMBL" id="MBD7956253.1"/>
    </source>
</evidence>
<protein>
    <submittedName>
        <fullName evidence="2">Nuclear transport factor 2 family protein</fullName>
    </submittedName>
</protein>
<dbReference type="Proteomes" id="UP000648352">
    <property type="component" value="Unassembled WGS sequence"/>
</dbReference>
<dbReference type="Gene3D" id="3.10.450.50">
    <property type="match status" value="1"/>
</dbReference>
<evidence type="ECO:0000313" key="3">
    <source>
        <dbReference type="Proteomes" id="UP000648352"/>
    </source>
</evidence>
<name>A0ABR8RYF6_9MICO</name>
<comment type="caution">
    <text evidence="2">The sequence shown here is derived from an EMBL/GenBank/DDBJ whole genome shotgun (WGS) entry which is preliminary data.</text>
</comment>
<evidence type="ECO:0000259" key="1">
    <source>
        <dbReference type="Pfam" id="PF12680"/>
    </source>
</evidence>
<dbReference type="Pfam" id="PF12680">
    <property type="entry name" value="SnoaL_2"/>
    <property type="match status" value="1"/>
</dbReference>